<dbReference type="Pfam" id="PF14518">
    <property type="entry name" value="Haem_oxygenas_2"/>
    <property type="match status" value="1"/>
</dbReference>
<dbReference type="SUPFAM" id="SSF48613">
    <property type="entry name" value="Heme oxygenase-like"/>
    <property type="match status" value="1"/>
</dbReference>
<comment type="caution">
    <text evidence="1">The sequence shown here is derived from an EMBL/GenBank/DDBJ whole genome shotgun (WGS) entry which is preliminary data.</text>
</comment>
<evidence type="ECO:0000313" key="2">
    <source>
        <dbReference type="Proteomes" id="UP000529637"/>
    </source>
</evidence>
<dbReference type="SMART" id="SM01236">
    <property type="entry name" value="Haem_oxygenase_2"/>
    <property type="match status" value="1"/>
</dbReference>
<accession>A0A7Y6NM71</accession>
<organism evidence="1 2">
    <name type="scientific">Piscinibacter koreensis</name>
    <dbReference type="NCBI Taxonomy" id="2742824"/>
    <lineage>
        <taxon>Bacteria</taxon>
        <taxon>Pseudomonadati</taxon>
        <taxon>Pseudomonadota</taxon>
        <taxon>Betaproteobacteria</taxon>
        <taxon>Burkholderiales</taxon>
        <taxon>Sphaerotilaceae</taxon>
        <taxon>Piscinibacter</taxon>
    </lineage>
</organism>
<reference evidence="1 2" key="1">
    <citation type="submission" date="2020-06" db="EMBL/GenBank/DDBJ databases">
        <title>Schlegella sp. ID0723 isolated from air conditioner.</title>
        <authorList>
            <person name="Kim D.Y."/>
            <person name="Kim D.-U."/>
        </authorList>
    </citation>
    <scope>NUCLEOTIDE SEQUENCE [LARGE SCALE GENOMIC DNA]</scope>
    <source>
        <strain evidence="1 2">ID0723</strain>
    </source>
</reference>
<keyword evidence="2" id="KW-1185">Reference proteome</keyword>
<gene>
    <name evidence="1" type="ORF">HQN59_08280</name>
</gene>
<evidence type="ECO:0000313" key="1">
    <source>
        <dbReference type="EMBL" id="NUZ05758.1"/>
    </source>
</evidence>
<dbReference type="AlphaFoldDB" id="A0A7Y6NM71"/>
<dbReference type="Gene3D" id="1.20.910.10">
    <property type="entry name" value="Heme oxygenase-like"/>
    <property type="match status" value="1"/>
</dbReference>
<protein>
    <submittedName>
        <fullName evidence="1">Iron-containing redox enzyme family protein</fullName>
    </submittedName>
</protein>
<sequence length="215" mass="23991">MPAFFSELILQTDEARRSFETDPVILAAVAEGMSLERYRRLLSELYQIVWHFNPICAAAASRIADSEREVRYFLYSHMQEESGHEQWVANDLRAVGVDLVAVSEYEACATTRALIGYNYWGADRGHPCSALGMLYTLEVIASVYGGTFSSAIREALLLEGSAGTSFINSHAELDAEHMKDLREILNTVEDPVARRAVVASTRVNFEMVTRIFSGI</sequence>
<dbReference type="EMBL" id="JABWMJ010000003">
    <property type="protein sequence ID" value="NUZ05758.1"/>
    <property type="molecule type" value="Genomic_DNA"/>
</dbReference>
<dbReference type="Proteomes" id="UP000529637">
    <property type="component" value="Unassembled WGS sequence"/>
</dbReference>
<name>A0A7Y6NM71_9BURK</name>
<dbReference type="InterPro" id="IPR016084">
    <property type="entry name" value="Haem_Oase-like_multi-hlx"/>
</dbReference>
<proteinExistence type="predicted"/>